<dbReference type="EMBL" id="PKPP01010910">
    <property type="protein sequence ID" value="PWA45156.1"/>
    <property type="molecule type" value="Genomic_DNA"/>
</dbReference>
<comment type="similarity">
    <text evidence="9">Belongs to the monovalent cation:proton antiporter 2 (CPA2) transporter (TC 2.A.37) family. CHX (TC 2.A.37.4) subfamily.</text>
</comment>
<evidence type="ECO:0000256" key="7">
    <source>
        <dbReference type="ARBA" id="ARBA00023065"/>
    </source>
</evidence>
<dbReference type="GO" id="GO:1902600">
    <property type="term" value="P:proton transmembrane transport"/>
    <property type="evidence" value="ECO:0007669"/>
    <property type="project" value="InterPro"/>
</dbReference>
<dbReference type="AlphaFoldDB" id="A0A2U1L843"/>
<keyword evidence="8 10" id="KW-0472">Membrane</keyword>
<dbReference type="Pfam" id="PF00999">
    <property type="entry name" value="Na_H_Exchanger"/>
    <property type="match status" value="1"/>
</dbReference>
<evidence type="ECO:0000256" key="2">
    <source>
        <dbReference type="ARBA" id="ARBA00022448"/>
    </source>
</evidence>
<evidence type="ECO:0000256" key="4">
    <source>
        <dbReference type="ARBA" id="ARBA00022692"/>
    </source>
</evidence>
<evidence type="ECO:0000256" key="5">
    <source>
        <dbReference type="ARBA" id="ARBA00022958"/>
    </source>
</evidence>
<keyword evidence="7" id="KW-0406">Ion transport</keyword>
<evidence type="ECO:0000313" key="13">
    <source>
        <dbReference type="Proteomes" id="UP000245207"/>
    </source>
</evidence>
<dbReference type="InterPro" id="IPR038770">
    <property type="entry name" value="Na+/solute_symporter_sf"/>
</dbReference>
<organism evidence="12 13">
    <name type="scientific">Artemisia annua</name>
    <name type="common">Sweet wormwood</name>
    <dbReference type="NCBI Taxonomy" id="35608"/>
    <lineage>
        <taxon>Eukaryota</taxon>
        <taxon>Viridiplantae</taxon>
        <taxon>Streptophyta</taxon>
        <taxon>Embryophyta</taxon>
        <taxon>Tracheophyta</taxon>
        <taxon>Spermatophyta</taxon>
        <taxon>Magnoliopsida</taxon>
        <taxon>eudicotyledons</taxon>
        <taxon>Gunneridae</taxon>
        <taxon>Pentapetalae</taxon>
        <taxon>asterids</taxon>
        <taxon>campanulids</taxon>
        <taxon>Asterales</taxon>
        <taxon>Asteraceae</taxon>
        <taxon>Asteroideae</taxon>
        <taxon>Anthemideae</taxon>
        <taxon>Artemisiinae</taxon>
        <taxon>Artemisia</taxon>
    </lineage>
</organism>
<keyword evidence="13" id="KW-1185">Reference proteome</keyword>
<evidence type="ECO:0000256" key="1">
    <source>
        <dbReference type="ARBA" id="ARBA00004141"/>
    </source>
</evidence>
<comment type="subcellular location">
    <subcellularLocation>
        <location evidence="1">Membrane</location>
        <topology evidence="1">Multi-pass membrane protein</topology>
    </subcellularLocation>
</comment>
<evidence type="ECO:0000256" key="6">
    <source>
        <dbReference type="ARBA" id="ARBA00022989"/>
    </source>
</evidence>
<dbReference type="Proteomes" id="UP000245207">
    <property type="component" value="Unassembled WGS sequence"/>
</dbReference>
<dbReference type="OrthoDB" id="1722196at2759"/>
<keyword evidence="4 10" id="KW-0812">Transmembrane</keyword>
<name>A0A2U1L843_ARTAN</name>
<dbReference type="InterPro" id="IPR006153">
    <property type="entry name" value="Cation/H_exchanger_TM"/>
</dbReference>
<feature type="transmembrane region" description="Helical" evidence="10">
    <location>
        <begin position="282"/>
        <end position="304"/>
    </location>
</feature>
<dbReference type="Gene3D" id="1.20.1530.20">
    <property type="match status" value="1"/>
</dbReference>
<sequence length="368" mass="40577">MSLGLGSSPLAGKHGELDCSLIKGANRELSLALLCTIQRETTQVSLLMSDYLQFGEHVLEREQRPREYVNRFRKSIGVGFKTPRETIEGMSPKEEMTAYFYDITDHDDFKCSGRLTVYLQIVIANFGFATWYRKPKVVLKTLNCLQHLVVHEAENCCAIAHMEREGGISPWIPPLAHLLWVNVIMNTLGTPALATKPPMNHSIGLKTDVTKISGGKAWGLLAMVITDACSGKILGTFVVAVMCMMSVRESITLGLLMNTRGLVELIVLNIGKEKKVLNDEVFAILVLMALFTTFITTPVVMAIYKPARRSGSASASSSKKLHLLACVHGPRNISSLINLIESISSHSKGFSNHQYKNTRMRGVLCGNP</sequence>
<dbReference type="InterPro" id="IPR050794">
    <property type="entry name" value="CPA2_transporter"/>
</dbReference>
<dbReference type="GO" id="GO:0006813">
    <property type="term" value="P:potassium ion transport"/>
    <property type="evidence" value="ECO:0007669"/>
    <property type="project" value="UniProtKB-KW"/>
</dbReference>
<dbReference type="GO" id="GO:0012505">
    <property type="term" value="C:endomembrane system"/>
    <property type="evidence" value="ECO:0007669"/>
    <property type="project" value="TreeGrafter"/>
</dbReference>
<dbReference type="STRING" id="35608.A0A2U1L843"/>
<keyword evidence="5" id="KW-0630">Potassium</keyword>
<protein>
    <submittedName>
        <fullName evidence="12">Cation/H+ exchanger</fullName>
    </submittedName>
</protein>
<feature type="domain" description="Cation/H+ exchanger transmembrane" evidence="11">
    <location>
        <begin position="202"/>
        <end position="299"/>
    </location>
</feature>
<keyword evidence="3" id="KW-0633">Potassium transport</keyword>
<dbReference type="GO" id="GO:0006885">
    <property type="term" value="P:regulation of pH"/>
    <property type="evidence" value="ECO:0007669"/>
    <property type="project" value="TreeGrafter"/>
</dbReference>
<dbReference type="PANTHER" id="PTHR32468">
    <property type="entry name" value="CATION/H + ANTIPORTER"/>
    <property type="match status" value="1"/>
</dbReference>
<dbReference type="GO" id="GO:0015297">
    <property type="term" value="F:antiporter activity"/>
    <property type="evidence" value="ECO:0007669"/>
    <property type="project" value="InterPro"/>
</dbReference>
<keyword evidence="2" id="KW-0813">Transport</keyword>
<dbReference type="PANTHER" id="PTHR32468:SF0">
    <property type="entry name" value="K(+)_H(+) ANTIPORTER 1"/>
    <property type="match status" value="1"/>
</dbReference>
<dbReference type="GO" id="GO:0016020">
    <property type="term" value="C:membrane"/>
    <property type="evidence" value="ECO:0007669"/>
    <property type="project" value="UniProtKB-SubCell"/>
</dbReference>
<keyword evidence="6 10" id="KW-1133">Transmembrane helix</keyword>
<evidence type="ECO:0000256" key="9">
    <source>
        <dbReference type="ARBA" id="ARBA00038341"/>
    </source>
</evidence>
<evidence type="ECO:0000313" key="12">
    <source>
        <dbReference type="EMBL" id="PWA45156.1"/>
    </source>
</evidence>
<reference evidence="12 13" key="1">
    <citation type="journal article" date="2018" name="Mol. Plant">
        <title>The genome of Artemisia annua provides insight into the evolution of Asteraceae family and artemisinin biosynthesis.</title>
        <authorList>
            <person name="Shen Q."/>
            <person name="Zhang L."/>
            <person name="Liao Z."/>
            <person name="Wang S."/>
            <person name="Yan T."/>
            <person name="Shi P."/>
            <person name="Liu M."/>
            <person name="Fu X."/>
            <person name="Pan Q."/>
            <person name="Wang Y."/>
            <person name="Lv Z."/>
            <person name="Lu X."/>
            <person name="Zhang F."/>
            <person name="Jiang W."/>
            <person name="Ma Y."/>
            <person name="Chen M."/>
            <person name="Hao X."/>
            <person name="Li L."/>
            <person name="Tang Y."/>
            <person name="Lv G."/>
            <person name="Zhou Y."/>
            <person name="Sun X."/>
            <person name="Brodelius P.E."/>
            <person name="Rose J.K.C."/>
            <person name="Tang K."/>
        </authorList>
    </citation>
    <scope>NUCLEOTIDE SEQUENCE [LARGE SCALE GENOMIC DNA]</scope>
    <source>
        <strain evidence="13">cv. Huhao1</strain>
        <tissue evidence="12">Leaf</tissue>
    </source>
</reference>
<gene>
    <name evidence="12" type="ORF">CTI12_AA519970</name>
</gene>
<accession>A0A2U1L843</accession>
<comment type="caution">
    <text evidence="12">The sequence shown here is derived from an EMBL/GenBank/DDBJ whole genome shotgun (WGS) entry which is preliminary data.</text>
</comment>
<evidence type="ECO:0000256" key="8">
    <source>
        <dbReference type="ARBA" id="ARBA00023136"/>
    </source>
</evidence>
<evidence type="ECO:0000259" key="11">
    <source>
        <dbReference type="Pfam" id="PF00999"/>
    </source>
</evidence>
<proteinExistence type="inferred from homology"/>
<evidence type="ECO:0000256" key="3">
    <source>
        <dbReference type="ARBA" id="ARBA00022538"/>
    </source>
</evidence>
<evidence type="ECO:0000256" key="10">
    <source>
        <dbReference type="SAM" id="Phobius"/>
    </source>
</evidence>